<gene>
    <name evidence="2" type="ORF">DL762_010463</name>
</gene>
<evidence type="ECO:0008006" key="4">
    <source>
        <dbReference type="Google" id="ProtNLM"/>
    </source>
</evidence>
<evidence type="ECO:0000313" key="2">
    <source>
        <dbReference type="EMBL" id="RYO73625.1"/>
    </source>
</evidence>
<dbReference type="Proteomes" id="UP000294003">
    <property type="component" value="Unassembled WGS sequence"/>
</dbReference>
<keyword evidence="3" id="KW-1185">Reference proteome</keyword>
<evidence type="ECO:0000256" key="1">
    <source>
        <dbReference type="SAM" id="SignalP"/>
    </source>
</evidence>
<proteinExistence type="predicted"/>
<comment type="caution">
    <text evidence="2">The sequence shown here is derived from an EMBL/GenBank/DDBJ whole genome shotgun (WGS) entry which is preliminary data.</text>
</comment>
<evidence type="ECO:0000313" key="3">
    <source>
        <dbReference type="Proteomes" id="UP000294003"/>
    </source>
</evidence>
<organism evidence="2 3">
    <name type="scientific">Monosporascus cannonballus</name>
    <dbReference type="NCBI Taxonomy" id="155416"/>
    <lineage>
        <taxon>Eukaryota</taxon>
        <taxon>Fungi</taxon>
        <taxon>Dikarya</taxon>
        <taxon>Ascomycota</taxon>
        <taxon>Pezizomycotina</taxon>
        <taxon>Sordariomycetes</taxon>
        <taxon>Xylariomycetidae</taxon>
        <taxon>Xylariales</taxon>
        <taxon>Xylariales incertae sedis</taxon>
        <taxon>Monosporascus</taxon>
    </lineage>
</organism>
<reference evidence="2 3" key="1">
    <citation type="submission" date="2018-06" db="EMBL/GenBank/DDBJ databases">
        <title>Complete Genomes of Monosporascus.</title>
        <authorList>
            <person name="Robinson A.J."/>
            <person name="Natvig D.O."/>
        </authorList>
    </citation>
    <scope>NUCLEOTIDE SEQUENCE [LARGE SCALE GENOMIC DNA]</scope>
    <source>
        <strain evidence="2 3">CBS 609.92</strain>
    </source>
</reference>
<accession>A0ABY0GQN8</accession>
<protein>
    <recommendedName>
        <fullName evidence="4">SMP-30/Gluconolactonase/LRE-like region domain-containing protein</fullName>
    </recommendedName>
</protein>
<dbReference type="EMBL" id="QJNS01000753">
    <property type="protein sequence ID" value="RYO73625.1"/>
    <property type="molecule type" value="Genomic_DNA"/>
</dbReference>
<sequence>MKLSILLTIATAAISHAQQCKVGPLDAADFILTDQGDNKNLAPLSAIFRDKRVNVSDVFEDGNHAMTGPNGKLAWESKPDFDDFNTHKWVPQGISSTADALDVGTYEGIDGWLVSWHRDDDKSVRITFINKSTKKYRHALLVYPEAADNFKEVPVHAGGIAWYGSTLWVVDTSNGIRVFDMSNIWRVSSGDGVGKNADGSYSAAGYKYVIPQIRWYKWTPSFKFRHSFIALDRTASPDRLILGEYQSSADLPTRMVQYELDYKTRKLVASGKTARGVWAYCVGIQRMQGAVSVNNKIFISQSNGARKGDLMSWVPGNPVKDNVGFFPPSPEDLSYDKRGDVLYGLTEAAGGRYILTFKRSSVA</sequence>
<feature type="signal peptide" evidence="1">
    <location>
        <begin position="1"/>
        <end position="17"/>
    </location>
</feature>
<keyword evidence="1" id="KW-0732">Signal</keyword>
<feature type="chain" id="PRO_5046445613" description="SMP-30/Gluconolactonase/LRE-like region domain-containing protein" evidence="1">
    <location>
        <begin position="18"/>
        <end position="363"/>
    </location>
</feature>
<name>A0ABY0GQN8_9PEZI</name>